<accession>A0A2R7Y833</accession>
<dbReference type="Proteomes" id="UP000244093">
    <property type="component" value="Unassembled WGS sequence"/>
</dbReference>
<dbReference type="InterPro" id="IPR029044">
    <property type="entry name" value="Nucleotide-diphossugar_trans"/>
</dbReference>
<dbReference type="InterPro" id="IPR027389">
    <property type="entry name" value="B_mannosylTrfase_Bre-3/Egh"/>
</dbReference>
<organism evidence="3 4">
    <name type="scientific">Zestosphaera tikiterensis</name>
    <dbReference type="NCBI Taxonomy" id="1973259"/>
    <lineage>
        <taxon>Archaea</taxon>
        <taxon>Thermoproteota</taxon>
        <taxon>Thermoprotei</taxon>
        <taxon>Desulfurococcales</taxon>
        <taxon>Desulfurococcaceae</taxon>
        <taxon>Zestosphaera</taxon>
    </lineage>
</organism>
<keyword evidence="1" id="KW-0812">Transmembrane</keyword>
<name>A0A2R7Y833_9CREN</name>
<feature type="transmembrane region" description="Helical" evidence="1">
    <location>
        <begin position="323"/>
        <end position="343"/>
    </location>
</feature>
<dbReference type="InterPro" id="IPR001173">
    <property type="entry name" value="Glyco_trans_2-like"/>
</dbReference>
<evidence type="ECO:0000259" key="2">
    <source>
        <dbReference type="Pfam" id="PF13632"/>
    </source>
</evidence>
<dbReference type="PANTHER" id="PTHR16779">
    <property type="entry name" value="BETA-1,4-MANNOSYLTRANSFERASE EGH"/>
    <property type="match status" value="1"/>
</dbReference>
<dbReference type="AlphaFoldDB" id="A0A2R7Y833"/>
<evidence type="ECO:0000256" key="1">
    <source>
        <dbReference type="SAM" id="Phobius"/>
    </source>
</evidence>
<reference evidence="3 4" key="1">
    <citation type="journal article" date="2018" name="Syst. Appl. Microbiol.">
        <title>A new symbiotic nanoarchaeote (Candidatus Nanoclepta minutus) and its host (Zestosphaera tikiterensis gen. nov., sp. nov.) from a New Zealand hot spring.</title>
        <authorList>
            <person name="St John E."/>
            <person name="Liu Y."/>
            <person name="Podar M."/>
            <person name="Stott M.B."/>
            <person name="Meneghin J."/>
            <person name="Chen Z."/>
            <person name="Lagutin K."/>
            <person name="Mitchell K."/>
            <person name="Reysenbach A.L."/>
        </authorList>
    </citation>
    <scope>NUCLEOTIDE SEQUENCE [LARGE SCALE GENOMIC DNA]</scope>
    <source>
        <strain evidence="3">NZ3</strain>
    </source>
</reference>
<dbReference type="EMBL" id="NBVN01000002">
    <property type="protein sequence ID" value="PUA33636.1"/>
    <property type="molecule type" value="Genomic_DNA"/>
</dbReference>
<dbReference type="GO" id="GO:0019187">
    <property type="term" value="F:beta-1,4-mannosyltransferase activity"/>
    <property type="evidence" value="ECO:0007669"/>
    <property type="project" value="InterPro"/>
</dbReference>
<gene>
    <name evidence="3" type="ORF">B7O98_04280</name>
</gene>
<feature type="transmembrane region" description="Helical" evidence="1">
    <location>
        <begin position="294"/>
        <end position="317"/>
    </location>
</feature>
<sequence>MDEGFNALTTQPALLIPLYFTWSVTYFLIIAGAFGYIAYKPGRKPYKADNVEFVIVTVANNKVKNTLMESLTSLRRRFRDKVVWVVVDEGAELIPFLNSLSFSDPFLRLVVVPKEYLGGRRGKVRAMSYFVKYFVNDDVWYVFLDDDNIVLNDDFLYEIPYYEEKGYVAFNPILKPRKSRSVLAYVIDWFRYFNDLTIYRFFTGFLGIPLLGLHGELLGVKGSVLSELDLTFNSITEDFRIAAELVKKGYKTWQSSTVVSIKSPNSIKDFQMQRARWFKGLIHDLKYAPLAMKVLVMIKSTLWVVNVVAIAIVLYYWPQNIYFLAPFAVSALYHWSAYIYGVVKSRKIKYLMLTPFAWLIEVSSLARVFQIKDFYVIQKD</sequence>
<keyword evidence="1" id="KW-1133">Transmembrane helix</keyword>
<evidence type="ECO:0000313" key="3">
    <source>
        <dbReference type="EMBL" id="PUA33636.1"/>
    </source>
</evidence>
<dbReference type="SUPFAM" id="SSF53448">
    <property type="entry name" value="Nucleotide-diphospho-sugar transferases"/>
    <property type="match status" value="1"/>
</dbReference>
<keyword evidence="1" id="KW-0472">Membrane</keyword>
<feature type="transmembrane region" description="Helical" evidence="1">
    <location>
        <begin position="20"/>
        <end position="39"/>
    </location>
</feature>
<comment type="caution">
    <text evidence="3">The sequence shown here is derived from an EMBL/GenBank/DDBJ whole genome shotgun (WGS) entry which is preliminary data.</text>
</comment>
<dbReference type="Pfam" id="PF13632">
    <property type="entry name" value="Glyco_trans_2_3"/>
    <property type="match status" value="1"/>
</dbReference>
<evidence type="ECO:0000313" key="4">
    <source>
        <dbReference type="Proteomes" id="UP000244093"/>
    </source>
</evidence>
<feature type="domain" description="Glycosyltransferase 2-like" evidence="2">
    <location>
        <begin position="142"/>
        <end position="326"/>
    </location>
</feature>
<dbReference type="PANTHER" id="PTHR16779:SF1">
    <property type="entry name" value="BETA-1,4-MANNOSYLTRANSFERASE EGH"/>
    <property type="match status" value="1"/>
</dbReference>
<proteinExistence type="predicted"/>
<dbReference type="GO" id="GO:0005737">
    <property type="term" value="C:cytoplasm"/>
    <property type="evidence" value="ECO:0007669"/>
    <property type="project" value="TreeGrafter"/>
</dbReference>
<protein>
    <recommendedName>
        <fullName evidence="2">Glycosyltransferase 2-like domain-containing protein</fullName>
    </recommendedName>
</protein>